<dbReference type="GO" id="GO:0030170">
    <property type="term" value="F:pyridoxal phosphate binding"/>
    <property type="evidence" value="ECO:0007669"/>
    <property type="project" value="InterPro"/>
</dbReference>
<dbReference type="InterPro" id="IPR015422">
    <property type="entry name" value="PyrdxlP-dep_Trfase_small"/>
</dbReference>
<dbReference type="InterPro" id="IPR004839">
    <property type="entry name" value="Aminotransferase_I/II_large"/>
</dbReference>
<evidence type="ECO:0000256" key="3">
    <source>
        <dbReference type="ARBA" id="ARBA00022576"/>
    </source>
</evidence>
<evidence type="ECO:0000256" key="6">
    <source>
        <dbReference type="HAMAP-Rule" id="MF_01023"/>
    </source>
</evidence>
<comment type="pathway">
    <text evidence="6">Amino-acid biosynthesis; L-histidine biosynthesis; L-histidine from 5-phospho-alpha-D-ribose 1-diphosphate: step 7/9.</text>
</comment>
<dbReference type="InterPro" id="IPR015424">
    <property type="entry name" value="PyrdxlP-dep_Trfase"/>
</dbReference>
<comment type="catalytic activity">
    <reaction evidence="6">
        <text>L-histidinol phosphate + 2-oxoglutarate = 3-(imidazol-4-yl)-2-oxopropyl phosphate + L-glutamate</text>
        <dbReference type="Rhea" id="RHEA:23744"/>
        <dbReference type="ChEBI" id="CHEBI:16810"/>
        <dbReference type="ChEBI" id="CHEBI:29985"/>
        <dbReference type="ChEBI" id="CHEBI:57766"/>
        <dbReference type="ChEBI" id="CHEBI:57980"/>
        <dbReference type="EC" id="2.6.1.9"/>
    </reaction>
</comment>
<dbReference type="HAMAP" id="MF_01023">
    <property type="entry name" value="HisC_aminotrans_2"/>
    <property type="match status" value="1"/>
</dbReference>
<evidence type="ECO:0000313" key="9">
    <source>
        <dbReference type="Proteomes" id="UP000241848"/>
    </source>
</evidence>
<evidence type="ECO:0000256" key="5">
    <source>
        <dbReference type="ARBA" id="ARBA00022898"/>
    </source>
</evidence>
<protein>
    <recommendedName>
        <fullName evidence="6">Histidinol-phosphate aminotransferase</fullName>
        <ecNumber evidence="6">2.6.1.9</ecNumber>
    </recommendedName>
    <alternativeName>
        <fullName evidence="6">Imidazole acetol-phosphate transaminase</fullName>
    </alternativeName>
</protein>
<dbReference type="Gene3D" id="3.90.1150.10">
    <property type="entry name" value="Aspartate Aminotransferase, domain 1"/>
    <property type="match status" value="1"/>
</dbReference>
<dbReference type="InterPro" id="IPR005861">
    <property type="entry name" value="HisP_aminotrans"/>
</dbReference>
<dbReference type="SUPFAM" id="SSF53383">
    <property type="entry name" value="PLP-dependent transferases"/>
    <property type="match status" value="1"/>
</dbReference>
<keyword evidence="3 6" id="KW-0032">Aminotransferase</keyword>
<reference evidence="8 9" key="1">
    <citation type="journal article" date="2014" name="BMC Genomics">
        <title>Comparison of environmental and isolate Sulfobacillus genomes reveals diverse carbon, sulfur, nitrogen, and hydrogen metabolisms.</title>
        <authorList>
            <person name="Justice N.B."/>
            <person name="Norman A."/>
            <person name="Brown C.T."/>
            <person name="Singh A."/>
            <person name="Thomas B.C."/>
            <person name="Banfield J.F."/>
        </authorList>
    </citation>
    <scope>NUCLEOTIDE SEQUENCE [LARGE SCALE GENOMIC DNA]</scope>
    <source>
        <strain evidence="8">AMDSBA3</strain>
    </source>
</reference>
<dbReference type="InterPro" id="IPR015421">
    <property type="entry name" value="PyrdxlP-dep_Trfase_major"/>
</dbReference>
<keyword evidence="5 6" id="KW-0663">Pyridoxal phosphate</keyword>
<dbReference type="Gene3D" id="3.40.640.10">
    <property type="entry name" value="Type I PLP-dependent aspartate aminotransferase-like (Major domain)"/>
    <property type="match status" value="1"/>
</dbReference>
<dbReference type="PANTHER" id="PTHR43643">
    <property type="entry name" value="HISTIDINOL-PHOSPHATE AMINOTRANSFERASE 2"/>
    <property type="match status" value="1"/>
</dbReference>
<keyword evidence="6" id="KW-0368">Histidine biosynthesis</keyword>
<evidence type="ECO:0000313" key="8">
    <source>
        <dbReference type="EMBL" id="PSR20511.1"/>
    </source>
</evidence>
<evidence type="ECO:0000256" key="1">
    <source>
        <dbReference type="ARBA" id="ARBA00001933"/>
    </source>
</evidence>
<comment type="caution">
    <text evidence="8">The sequence shown here is derived from an EMBL/GenBank/DDBJ whole genome shotgun (WGS) entry which is preliminary data.</text>
</comment>
<gene>
    <name evidence="6 8" type="primary">hisC</name>
    <name evidence="8" type="ORF">C7B45_14705</name>
</gene>
<keyword evidence="4 6" id="KW-0808">Transferase</keyword>
<evidence type="ECO:0000259" key="7">
    <source>
        <dbReference type="Pfam" id="PF00155"/>
    </source>
</evidence>
<dbReference type="EC" id="2.6.1.9" evidence="6"/>
<dbReference type="PANTHER" id="PTHR43643:SF3">
    <property type="entry name" value="HISTIDINOL-PHOSPHATE AMINOTRANSFERASE"/>
    <property type="match status" value="1"/>
</dbReference>
<dbReference type="CDD" id="cd00609">
    <property type="entry name" value="AAT_like"/>
    <property type="match status" value="1"/>
</dbReference>
<dbReference type="NCBIfam" id="TIGR01141">
    <property type="entry name" value="hisC"/>
    <property type="match status" value="1"/>
</dbReference>
<dbReference type="AlphaFoldDB" id="A0A2T2WE43"/>
<name>A0A2T2WE43_9FIRM</name>
<dbReference type="Pfam" id="PF00155">
    <property type="entry name" value="Aminotran_1_2"/>
    <property type="match status" value="1"/>
</dbReference>
<dbReference type="GO" id="GO:0004400">
    <property type="term" value="F:histidinol-phosphate transaminase activity"/>
    <property type="evidence" value="ECO:0007669"/>
    <property type="project" value="UniProtKB-UniRule"/>
</dbReference>
<feature type="domain" description="Aminotransferase class I/classII large" evidence="7">
    <location>
        <begin position="21"/>
        <end position="340"/>
    </location>
</feature>
<comment type="similarity">
    <text evidence="6">Belongs to the class-II pyridoxal-phosphate-dependent aminotransferase family. Histidinol-phosphate aminotransferase subfamily.</text>
</comment>
<evidence type="ECO:0000256" key="2">
    <source>
        <dbReference type="ARBA" id="ARBA00011738"/>
    </source>
</evidence>
<dbReference type="InterPro" id="IPR050106">
    <property type="entry name" value="HistidinolP_aminotransfase"/>
</dbReference>
<sequence>MAEYVPGMSLRQARAESGREQLVKLASNESLWGPSPRALDCAHAALTDINYYPLVQESSLAEALSEREGIPAQNILVGNGADEILRLAAMAYVRPGDEVLYPAPSFSAYRHCTLMAGGTPVAVPLNARGANDLRAVVATMTEKTRLVYLCSPNNPTGTAFSPEEWDWYLDHVSDQVLTVVDGAYHEFCRAPSPDFRAAIKRGRPVLWVRTFSKLYGLAALRVGWGAASPEIVQNLMRVRDPFSVNSVGWAAAYASLQDPQYFTAVLAQNWAARDYLSGWLSGAGFSVFESEANFVTFNVPKPDQEVAQILLNQGFVVRPTTSFGLPGWIRITMAPQPIMEELVGVLEPLASG</sequence>
<accession>A0A2T2WE43</accession>
<organism evidence="8 9">
    <name type="scientific">Sulfobacillus acidophilus</name>
    <dbReference type="NCBI Taxonomy" id="53633"/>
    <lineage>
        <taxon>Bacteria</taxon>
        <taxon>Bacillati</taxon>
        <taxon>Bacillota</taxon>
        <taxon>Clostridia</taxon>
        <taxon>Eubacteriales</taxon>
        <taxon>Clostridiales Family XVII. Incertae Sedis</taxon>
        <taxon>Sulfobacillus</taxon>
    </lineage>
</organism>
<evidence type="ECO:0000256" key="4">
    <source>
        <dbReference type="ARBA" id="ARBA00022679"/>
    </source>
</evidence>
<comment type="cofactor">
    <cofactor evidence="1 6">
        <name>pyridoxal 5'-phosphate</name>
        <dbReference type="ChEBI" id="CHEBI:597326"/>
    </cofactor>
</comment>
<proteinExistence type="inferred from homology"/>
<dbReference type="EMBL" id="PXYV01000060">
    <property type="protein sequence ID" value="PSR20511.1"/>
    <property type="molecule type" value="Genomic_DNA"/>
</dbReference>
<dbReference type="GO" id="GO:0000105">
    <property type="term" value="P:L-histidine biosynthetic process"/>
    <property type="evidence" value="ECO:0007669"/>
    <property type="project" value="UniProtKB-UniRule"/>
</dbReference>
<dbReference type="UniPathway" id="UPA00031">
    <property type="reaction ID" value="UER00012"/>
</dbReference>
<dbReference type="Proteomes" id="UP000241848">
    <property type="component" value="Unassembled WGS sequence"/>
</dbReference>
<comment type="subunit">
    <text evidence="2 6">Homodimer.</text>
</comment>
<keyword evidence="6" id="KW-0028">Amino-acid biosynthesis</keyword>
<feature type="modified residue" description="N6-(pyridoxal phosphate)lysine" evidence="6">
    <location>
        <position position="213"/>
    </location>
</feature>